<evidence type="ECO:0000313" key="1">
    <source>
        <dbReference type="EMBL" id="GAC14077.1"/>
    </source>
</evidence>
<evidence type="ECO:0000313" key="2">
    <source>
        <dbReference type="Proteomes" id="UP000006334"/>
    </source>
</evidence>
<reference evidence="1 2" key="1">
    <citation type="journal article" date="2017" name="Antonie Van Leeuwenhoek">
        <title>Rhizobium rhizosphaerae sp. nov., a novel species isolated from rice rhizosphere.</title>
        <authorList>
            <person name="Zhao J.J."/>
            <person name="Zhang J."/>
            <person name="Zhang R.J."/>
            <person name="Zhang C.W."/>
            <person name="Yin H.Q."/>
            <person name="Zhang X.X."/>
        </authorList>
    </citation>
    <scope>NUCLEOTIDE SEQUENCE [LARGE SCALE GENOMIC DNA]</scope>
    <source>
        <strain evidence="1 2">E3</strain>
    </source>
</reference>
<dbReference type="EMBL" id="BAEN01000032">
    <property type="protein sequence ID" value="GAC14077.1"/>
    <property type="molecule type" value="Genomic_DNA"/>
</dbReference>
<proteinExistence type="predicted"/>
<accession>K6Y778</accession>
<dbReference type="Proteomes" id="UP000006334">
    <property type="component" value="Unassembled WGS sequence"/>
</dbReference>
<comment type="caution">
    <text evidence="1">The sequence shown here is derived from an EMBL/GenBank/DDBJ whole genome shotgun (WGS) entry which is preliminary data.</text>
</comment>
<sequence>MTKALLICKVEFAPNNALPDFQSKNITPSQGCGLIILLKNVLRLFD</sequence>
<name>K6Y778_9ALTE</name>
<protein>
    <submittedName>
        <fullName evidence="1">Uncharacterized protein</fullName>
    </submittedName>
</protein>
<keyword evidence="2" id="KW-1185">Reference proteome</keyword>
<dbReference type="AlphaFoldDB" id="K6Y778"/>
<organism evidence="1 2">
    <name type="scientific">Aliiglaciecola lipolytica E3</name>
    <dbReference type="NCBI Taxonomy" id="1127673"/>
    <lineage>
        <taxon>Bacteria</taxon>
        <taxon>Pseudomonadati</taxon>
        <taxon>Pseudomonadota</taxon>
        <taxon>Gammaproteobacteria</taxon>
        <taxon>Alteromonadales</taxon>
        <taxon>Alteromonadaceae</taxon>
        <taxon>Aliiglaciecola</taxon>
    </lineage>
</organism>
<gene>
    <name evidence="1" type="ORF">GLIP_1442</name>
</gene>